<evidence type="ECO:0000313" key="1">
    <source>
        <dbReference type="EMBL" id="QQK08873.1"/>
    </source>
</evidence>
<dbReference type="EMBL" id="CP066744">
    <property type="protein sequence ID" value="QQK08873.1"/>
    <property type="molecule type" value="Genomic_DNA"/>
</dbReference>
<sequence length="75" mass="8895">MKELETIDVSSLISIFVFFVLLIVYFIVANKFTKKLIKKIDIKDYSNRKKSLIKFFINLVDVLIFILIMHLLDKI</sequence>
<protein>
    <submittedName>
        <fullName evidence="1">Uncharacterized protein</fullName>
    </submittedName>
</protein>
<organism evidence="1 2">
    <name type="scientific">Miniphocaeibacter halophilus</name>
    <dbReference type="NCBI Taxonomy" id="2931922"/>
    <lineage>
        <taxon>Bacteria</taxon>
        <taxon>Bacillati</taxon>
        <taxon>Bacillota</taxon>
        <taxon>Tissierellia</taxon>
        <taxon>Tissierellales</taxon>
        <taxon>Peptoniphilaceae</taxon>
        <taxon>Miniphocaeibacter</taxon>
    </lineage>
</organism>
<dbReference type="Proteomes" id="UP000595814">
    <property type="component" value="Chromosome"/>
</dbReference>
<proteinExistence type="predicted"/>
<accession>A0AC61NF26</accession>
<keyword evidence="2" id="KW-1185">Reference proteome</keyword>
<gene>
    <name evidence="1" type="ORF">JFY71_04885</name>
</gene>
<evidence type="ECO:0000313" key="2">
    <source>
        <dbReference type="Proteomes" id="UP000595814"/>
    </source>
</evidence>
<reference evidence="1 2" key="1">
    <citation type="journal article" date="2022" name="Int. J. Syst. Evol. Microbiol.">
        <title>Miniphocaeibacter halophilus sp. nov., an ammonium-tolerant acetate-producing bacterium isolated from a biogas system.</title>
        <authorList>
            <person name="Schnurer A."/>
            <person name="Singh A."/>
            <person name="Bi S."/>
            <person name="Qiao W."/>
            <person name="Westerholm M."/>
        </authorList>
    </citation>
    <scope>NUCLEOTIDE SEQUENCE [LARGE SCALE GENOMIC DNA]</scope>
    <source>
        <strain evidence="1 2">AMB_01</strain>
    </source>
</reference>
<name>A0AC61NF26_9FIRM</name>